<evidence type="ECO:0000313" key="30">
    <source>
        <dbReference type="Proteomes" id="UP000466472"/>
    </source>
</evidence>
<evidence type="ECO:0000256" key="1">
    <source>
        <dbReference type="ARBA" id="ARBA00005384"/>
    </source>
</evidence>
<dbReference type="GO" id="GO:0003700">
    <property type="term" value="F:DNA-binding transcription factor activity"/>
    <property type="evidence" value="ECO:0007669"/>
    <property type="project" value="InterPro"/>
</dbReference>
<keyword evidence="3" id="KW-0805">Transcription regulation</keyword>
<evidence type="ECO:0000313" key="32">
    <source>
        <dbReference type="Proteomes" id="UP000468842"/>
    </source>
</evidence>
<accession>A0A0A1GKW3</accession>
<keyword evidence="16" id="KW-0032">Aminotransferase</keyword>
<keyword evidence="16" id="KW-0808">Transferase</keyword>
<dbReference type="Proteomes" id="UP000638311">
    <property type="component" value="Unassembled WGS sequence"/>
</dbReference>
<dbReference type="Gene3D" id="3.90.1150.10">
    <property type="entry name" value="Aspartate Aminotransferase, domain 1"/>
    <property type="match status" value="1"/>
</dbReference>
<reference evidence="14" key="5">
    <citation type="submission" date="2023-10" db="EMBL/GenBank/DDBJ databases">
        <title>Supernatant from a Refined Defined Microbial Community Protects Mice from Clostridioides difficile Infection.</title>
        <authorList>
            <person name="Douchant K."/>
            <person name="He S.-M."/>
            <person name="Noordhof C."/>
            <person name="Greenlaw J."/>
            <person name="Schroeter K."/>
            <person name="Vancuren S.J."/>
            <person name="Sjaarda C."/>
            <person name="Allen-Vercoe E."/>
            <person name="Gloor G.B."/>
            <person name="Vanner S.J."/>
            <person name="Petrof E.O."/>
            <person name="Sheth P.M."/>
            <person name="Guzman M."/>
        </authorList>
    </citation>
    <scope>NUCLEOTIDE SEQUENCE</scope>
    <source>
        <strain evidence="14">16-6-I_4_FM</strain>
    </source>
</reference>
<dbReference type="EMBL" id="WDWU01000007">
    <property type="protein sequence ID" value="KAB7056988.1"/>
    <property type="molecule type" value="Genomic_DNA"/>
</dbReference>
<evidence type="ECO:0000313" key="13">
    <source>
        <dbReference type="EMBL" id="KAB7395514.1"/>
    </source>
</evidence>
<dbReference type="Proteomes" id="UP000430971">
    <property type="component" value="Unassembled WGS sequence"/>
</dbReference>
<dbReference type="EMBL" id="QSAR01000007">
    <property type="protein sequence ID" value="RGW64140.1"/>
    <property type="molecule type" value="Genomic_DNA"/>
</dbReference>
<dbReference type="CDD" id="cd00609">
    <property type="entry name" value="AAT_like"/>
    <property type="match status" value="1"/>
</dbReference>
<dbReference type="EMBL" id="WDTJ01000022">
    <property type="protein sequence ID" value="KAB7234415.1"/>
    <property type="molecule type" value="Genomic_DNA"/>
</dbReference>
<dbReference type="Proteomes" id="UP000460881">
    <property type="component" value="Unassembled WGS sequence"/>
</dbReference>
<dbReference type="Proteomes" id="UP000466472">
    <property type="component" value="Unassembled WGS sequence"/>
</dbReference>
<evidence type="ECO:0000313" key="14">
    <source>
        <dbReference type="EMBL" id="MDW7547139.1"/>
    </source>
</evidence>
<dbReference type="EMBL" id="WXEF01000016">
    <property type="protein sequence ID" value="MZR89087.1"/>
    <property type="molecule type" value="Genomic_DNA"/>
</dbReference>
<evidence type="ECO:0000313" key="21">
    <source>
        <dbReference type="Proteomes" id="UP000232654"/>
    </source>
</evidence>
<dbReference type="EMBL" id="QSRZ01000002">
    <property type="protein sequence ID" value="RGL51986.1"/>
    <property type="molecule type" value="Genomic_DNA"/>
</dbReference>
<dbReference type="Proteomes" id="UP000467387">
    <property type="component" value="Unassembled WGS sequence"/>
</dbReference>
<dbReference type="EMBL" id="WDRM01000007">
    <property type="protein sequence ID" value="KAB7338770.1"/>
    <property type="molecule type" value="Genomic_DNA"/>
</dbReference>
<dbReference type="EMBL" id="NJNR01000008">
    <property type="protein sequence ID" value="RDX10339.1"/>
    <property type="molecule type" value="Genomic_DNA"/>
</dbReference>
<comment type="caution">
    <text evidence="16">The sequence shown here is derived from an EMBL/GenBank/DDBJ whole genome shotgun (WGS) entry which is preliminary data.</text>
</comment>
<evidence type="ECO:0000313" key="11">
    <source>
        <dbReference type="EMBL" id="KAB7338770.1"/>
    </source>
</evidence>
<protein>
    <submittedName>
        <fullName evidence="16">Aminotransferase class I/II-fold pyridoxal phosphate-dependent enzyme</fullName>
    </submittedName>
    <submittedName>
        <fullName evidence="18">GntR family transcriptional regulator</fullName>
    </submittedName>
    <submittedName>
        <fullName evidence="17">Multiple substrate aminotransferase MsaT containing domain and a regulatory domain of the GntR fam</fullName>
    </submittedName>
</protein>
<dbReference type="AlphaFoldDB" id="A0A0A1GKW3"/>
<dbReference type="EMBL" id="WDWL01000005">
    <property type="protein sequence ID" value="KAB7073230.1"/>
    <property type="molecule type" value="Genomic_DNA"/>
</dbReference>
<dbReference type="EMBL" id="WXDR01000014">
    <property type="protein sequence ID" value="MZU08825.1"/>
    <property type="molecule type" value="Genomic_DNA"/>
</dbReference>
<dbReference type="PROSITE" id="PS50949">
    <property type="entry name" value="HTH_GNTR"/>
    <property type="match status" value="1"/>
</dbReference>
<keyword evidence="4" id="KW-0238">DNA-binding</keyword>
<evidence type="ECO:0000313" key="26">
    <source>
        <dbReference type="Proteomes" id="UP000432196"/>
    </source>
</evidence>
<dbReference type="EMBL" id="PJDT01000001">
    <property type="protein sequence ID" value="PKC91492.1"/>
    <property type="molecule type" value="Genomic_DNA"/>
</dbReference>
<dbReference type="GO" id="GO:0003677">
    <property type="term" value="F:DNA binding"/>
    <property type="evidence" value="ECO:0007669"/>
    <property type="project" value="UniProtKB-KW"/>
</dbReference>
<dbReference type="Proteomes" id="UP000257074">
    <property type="component" value="Unassembled WGS sequence"/>
</dbReference>
<dbReference type="SUPFAM" id="SSF53383">
    <property type="entry name" value="PLP-dependent transferases"/>
    <property type="match status" value="1"/>
</dbReference>
<evidence type="ECO:0000313" key="20">
    <source>
        <dbReference type="EMBL" id="RGW64140.1"/>
    </source>
</evidence>
<evidence type="ECO:0000313" key="27">
    <source>
        <dbReference type="Proteomes" id="UP000451234"/>
    </source>
</evidence>
<dbReference type="Proteomes" id="UP000261288">
    <property type="component" value="Unassembled WGS sequence"/>
</dbReference>
<reference evidence="18 22" key="1">
    <citation type="journal article" date="2017" name="Anaerobe">
        <title>Quantification, isolation and characterization of Bifidobacterium from the vaginal microbiomes of reproductive aged women.</title>
        <authorList>
            <person name="Freitas A.C."/>
            <person name="Hill J.E."/>
        </authorList>
    </citation>
    <scope>NUCLEOTIDE SEQUENCE [LARGE SCALE GENOMIC DNA]</scope>
    <source>
        <strain evidence="18 22">N6D05</strain>
    </source>
</reference>
<evidence type="ECO:0000313" key="18">
    <source>
        <dbReference type="EMBL" id="RDX10339.1"/>
    </source>
</evidence>
<evidence type="ECO:0000313" key="15">
    <source>
        <dbReference type="EMBL" id="MZR89087.1"/>
    </source>
</evidence>
<dbReference type="InterPro" id="IPR051446">
    <property type="entry name" value="HTH_trans_reg/aminotransferase"/>
</dbReference>
<dbReference type="CDD" id="cd07377">
    <property type="entry name" value="WHTH_GntR"/>
    <property type="match status" value="1"/>
</dbReference>
<dbReference type="GO" id="GO:0030170">
    <property type="term" value="F:pyridoxal phosphate binding"/>
    <property type="evidence" value="ECO:0007669"/>
    <property type="project" value="InterPro"/>
</dbReference>
<evidence type="ECO:0000313" key="9">
    <source>
        <dbReference type="EMBL" id="KAB7234415.1"/>
    </source>
</evidence>
<dbReference type="EMBL" id="JAWUDL010000026">
    <property type="protein sequence ID" value="MDW7547139.1"/>
    <property type="molecule type" value="Genomic_DNA"/>
</dbReference>
<name>A0A0A1GKW3_BIFLN</name>
<dbReference type="Proteomes" id="UP000451234">
    <property type="component" value="Unassembled WGS sequence"/>
</dbReference>
<dbReference type="SMART" id="SM00345">
    <property type="entry name" value="HTH_GNTR"/>
    <property type="match status" value="1"/>
</dbReference>
<evidence type="ECO:0000256" key="5">
    <source>
        <dbReference type="ARBA" id="ARBA00023163"/>
    </source>
</evidence>
<keyword evidence="2" id="KW-0663">Pyridoxal phosphate</keyword>
<evidence type="ECO:0000313" key="28">
    <source>
        <dbReference type="Proteomes" id="UP000460333"/>
    </source>
</evidence>
<dbReference type="Proteomes" id="UP000232654">
    <property type="component" value="Unassembled WGS sequence"/>
</dbReference>
<dbReference type="InterPro" id="IPR015424">
    <property type="entry name" value="PyrdxlP-dep_Trfase"/>
</dbReference>
<dbReference type="SUPFAM" id="SSF46785">
    <property type="entry name" value="Winged helix' DNA-binding domain"/>
    <property type="match status" value="1"/>
</dbReference>
<proteinExistence type="inferred from homology"/>
<dbReference type="Gene3D" id="1.10.10.10">
    <property type="entry name" value="Winged helix-like DNA-binding domain superfamily/Winged helix DNA-binding domain"/>
    <property type="match status" value="1"/>
</dbReference>
<evidence type="ECO:0000256" key="3">
    <source>
        <dbReference type="ARBA" id="ARBA00023015"/>
    </source>
</evidence>
<reference evidence="25 26" key="4">
    <citation type="journal article" date="2019" name="Nat. Med.">
        <title>A library of human gut bacterial isolates paired with longitudinal multiomics data enables mechanistic microbiome research.</title>
        <authorList>
            <person name="Poyet M."/>
            <person name="Groussin M."/>
            <person name="Gibbons S.M."/>
            <person name="Avila-Pacheco J."/>
            <person name="Jiang X."/>
            <person name="Kearney S.M."/>
            <person name="Perrotta A.R."/>
            <person name="Berdy B."/>
            <person name="Zhao S."/>
            <person name="Lieberman T.D."/>
            <person name="Swanson P.K."/>
            <person name="Smith M."/>
            <person name="Roesemann S."/>
            <person name="Alexander J.E."/>
            <person name="Rich S.A."/>
            <person name="Livny J."/>
            <person name="Vlamakis H."/>
            <person name="Clish C."/>
            <person name="Bullock K."/>
            <person name="Deik A."/>
            <person name="Scott J."/>
            <person name="Pierce K.A."/>
            <person name="Xavier R.J."/>
            <person name="Alm E.J."/>
        </authorList>
    </citation>
    <scope>NUCLEOTIDE SEQUENCE</scope>
    <source>
        <strain evidence="9 28">BIOML-A118</strain>
        <strain evidence="8 26">BIOML-A201</strain>
        <strain evidence="7 31">BIOML-A210</strain>
        <strain evidence="13 32">BIOML-A37</strain>
        <strain evidence="15 30">BIOML-A395</strain>
        <strain evidence="16">BIOML-A409</strain>
        <strain evidence="12 29">BIOML-A55</strain>
        <strain evidence="11 25">BIOML-A65</strain>
        <strain evidence="10 27">BIOML-A75</strain>
    </source>
</reference>
<dbReference type="Pfam" id="PF00155">
    <property type="entry name" value="Aminotran_1_2"/>
    <property type="match status" value="1"/>
</dbReference>
<dbReference type="EMBL" id="WDRC01000007">
    <property type="protein sequence ID" value="KAB7359794.1"/>
    <property type="molecule type" value="Genomic_DNA"/>
</dbReference>
<evidence type="ECO:0000313" key="12">
    <source>
        <dbReference type="EMBL" id="KAB7359794.1"/>
    </source>
</evidence>
<evidence type="ECO:0000256" key="2">
    <source>
        <dbReference type="ARBA" id="ARBA00022898"/>
    </source>
</evidence>
<evidence type="ECO:0000313" key="29">
    <source>
        <dbReference type="Proteomes" id="UP000460881"/>
    </source>
</evidence>
<sequence>MDTPSPSTASTTAHAVGYNDEPSITAAPLRSTDDLAVDAGQLSSLILTTEATATPQRIVESVTSLTSSGILAEGQRMPTVRDLARLLRTSPATVSSAYHALARSGILRSRGRAGTFVLRQSRTHRYDAGDLLAEAPATAPDRPIIDLSKGTPDLSLLPDIRPFLGKLGTHKAFVNSYDGPTILPMLEQILRRNWPYEPEAMTMASGAGDGLAHTMNAFVQPGDFVITEAPEYPLILDMIEAHGAMAFGVPMDGFGMLPDALDRALTMLESQRLAVPHGGHQVSMILLQPRAQNPTGASFSPQRIDALADVLLAHYPNGVGMPLIVEDDHSGDVANAYATSLAQRLPQHVVHIRSFSKSHGPDLRLAALSGPEDAVEAIIAQRRLGSGWVSRFLQEILYEMLADKEAFHTVTNARHIYATRQKTMHALLLRQSLDVHTGDGLNLWIPVRDEPAALRLLAEQGIRVAAGKPFLPSLRISADATGADAGAGAGVDAHASRGIRVTIAQQGAVNEQVAAALAQAAAVTPKTSTNHS</sequence>
<evidence type="ECO:0000313" key="25">
    <source>
        <dbReference type="Proteomes" id="UP000430971"/>
    </source>
</evidence>
<evidence type="ECO:0000313" key="24">
    <source>
        <dbReference type="Proteomes" id="UP000265775"/>
    </source>
</evidence>
<dbReference type="Proteomes" id="UP000432196">
    <property type="component" value="Unassembled WGS sequence"/>
</dbReference>
<gene>
    <name evidence="17" type="ORF">APC1503_0018</name>
    <name evidence="18" type="ORF">CE169_02230</name>
    <name evidence="20" type="ORF">DWV59_07420</name>
    <name evidence="19" type="ORF">DXC63_02540</name>
    <name evidence="13" type="ORF">GBB40_05205</name>
    <name evidence="12" type="ORF">GBB63_03735</name>
    <name evidence="10" type="ORF">GBB65_10105</name>
    <name evidence="11" type="ORF">GBB73_04090</name>
    <name evidence="9" type="ORF">GBC43_10395</name>
    <name evidence="8" type="ORF">GBI83_04240</name>
    <name evidence="7" type="ORF">GBI87_05935</name>
    <name evidence="15" type="ORF">GT999_07250</name>
    <name evidence="16" type="ORF">GUA24_07335</name>
    <name evidence="14" type="ORF">SCX10_10055</name>
</gene>
<dbReference type="Proteomes" id="UP000460333">
    <property type="component" value="Unassembled WGS sequence"/>
</dbReference>
<evidence type="ECO:0000313" key="19">
    <source>
        <dbReference type="EMBL" id="RGL51986.1"/>
    </source>
</evidence>
<dbReference type="PANTHER" id="PTHR46577:SF1">
    <property type="entry name" value="HTH-TYPE TRANSCRIPTIONAL REGULATORY PROTEIN GABR"/>
    <property type="match status" value="1"/>
</dbReference>
<evidence type="ECO:0000313" key="17">
    <source>
        <dbReference type="EMBL" id="PKC91492.1"/>
    </source>
</evidence>
<evidence type="ECO:0000313" key="7">
    <source>
        <dbReference type="EMBL" id="KAB7056988.1"/>
    </source>
</evidence>
<dbReference type="InterPro" id="IPR015422">
    <property type="entry name" value="PyrdxlP-dep_Trfase_small"/>
</dbReference>
<dbReference type="InterPro" id="IPR015421">
    <property type="entry name" value="PyrdxlP-dep_Trfase_major"/>
</dbReference>
<evidence type="ECO:0000313" key="33">
    <source>
        <dbReference type="Proteomes" id="UP000638311"/>
    </source>
</evidence>
<evidence type="ECO:0000313" key="10">
    <source>
        <dbReference type="EMBL" id="KAB7321500.1"/>
    </source>
</evidence>
<evidence type="ECO:0000259" key="6">
    <source>
        <dbReference type="PROSITE" id="PS50949"/>
    </source>
</evidence>
<dbReference type="Proteomes" id="UP000468842">
    <property type="component" value="Unassembled WGS sequence"/>
</dbReference>
<evidence type="ECO:0000313" key="23">
    <source>
        <dbReference type="Proteomes" id="UP000261288"/>
    </source>
</evidence>
<comment type="similarity">
    <text evidence="1">In the C-terminal section; belongs to the class-I pyridoxal-phosphate-dependent aminotransferase family.</text>
</comment>
<evidence type="ECO:0000313" key="31">
    <source>
        <dbReference type="Proteomes" id="UP000467387"/>
    </source>
</evidence>
<dbReference type="GO" id="GO:0008483">
    <property type="term" value="F:transaminase activity"/>
    <property type="evidence" value="ECO:0007669"/>
    <property type="project" value="UniProtKB-KW"/>
</dbReference>
<dbReference type="InterPro" id="IPR036390">
    <property type="entry name" value="WH_DNA-bd_sf"/>
</dbReference>
<dbReference type="InterPro" id="IPR000524">
    <property type="entry name" value="Tscrpt_reg_HTH_GntR"/>
</dbReference>
<reference evidence="17 21" key="2">
    <citation type="submission" date="2017-12" db="EMBL/GenBank/DDBJ databases">
        <title>Bifidobacterium longum APC/DPC strains.</title>
        <authorList>
            <person name="Arboleya S."/>
        </authorList>
    </citation>
    <scope>NUCLEOTIDE SEQUENCE [LARGE SCALE GENOMIC DNA]</scope>
    <source>
        <strain evidence="17 21">APC1503</strain>
    </source>
</reference>
<feature type="domain" description="HTH gntR-type" evidence="6">
    <location>
        <begin position="52"/>
        <end position="120"/>
    </location>
</feature>
<evidence type="ECO:0000313" key="16">
    <source>
        <dbReference type="EMBL" id="MZU08825.1"/>
    </source>
</evidence>
<evidence type="ECO:0000313" key="8">
    <source>
        <dbReference type="EMBL" id="KAB7073230.1"/>
    </source>
</evidence>
<dbReference type="Proteomes" id="UP000265775">
    <property type="component" value="Unassembled WGS sequence"/>
</dbReference>
<dbReference type="EMBL" id="WDRV01000016">
    <property type="protein sequence ID" value="KAB7321500.1"/>
    <property type="molecule type" value="Genomic_DNA"/>
</dbReference>
<reference evidence="23 24" key="3">
    <citation type="submission" date="2018-08" db="EMBL/GenBank/DDBJ databases">
        <title>A genome reference for cultivated species of the human gut microbiota.</title>
        <authorList>
            <person name="Zou Y."/>
            <person name="Xue W."/>
            <person name="Luo G."/>
        </authorList>
    </citation>
    <scope>NUCLEOTIDE SEQUENCE [LARGE SCALE GENOMIC DNA]</scope>
    <source>
        <strain evidence="20 24">AF11-12</strain>
        <strain evidence="19 23">TF06-45A</strain>
    </source>
</reference>
<evidence type="ECO:0000313" key="22">
    <source>
        <dbReference type="Proteomes" id="UP000257074"/>
    </source>
</evidence>
<dbReference type="Proteomes" id="UP001272183">
    <property type="component" value="Unassembled WGS sequence"/>
</dbReference>
<dbReference type="InterPro" id="IPR004839">
    <property type="entry name" value="Aminotransferase_I/II_large"/>
</dbReference>
<keyword evidence="5" id="KW-0804">Transcription</keyword>
<dbReference type="EMBL" id="WDQK01000008">
    <property type="protein sequence ID" value="KAB7395514.1"/>
    <property type="molecule type" value="Genomic_DNA"/>
</dbReference>
<organism evidence="16 33">
    <name type="scientific">Bifidobacterium longum</name>
    <dbReference type="NCBI Taxonomy" id="216816"/>
    <lineage>
        <taxon>Bacteria</taxon>
        <taxon>Bacillati</taxon>
        <taxon>Actinomycetota</taxon>
        <taxon>Actinomycetes</taxon>
        <taxon>Bifidobacteriales</taxon>
        <taxon>Bifidobacteriaceae</taxon>
        <taxon>Bifidobacterium</taxon>
    </lineage>
</organism>
<dbReference type="InterPro" id="IPR036388">
    <property type="entry name" value="WH-like_DNA-bd_sf"/>
</dbReference>
<dbReference type="Pfam" id="PF00392">
    <property type="entry name" value="GntR"/>
    <property type="match status" value="1"/>
</dbReference>
<dbReference type="PANTHER" id="PTHR46577">
    <property type="entry name" value="HTH-TYPE TRANSCRIPTIONAL REGULATORY PROTEIN GABR"/>
    <property type="match status" value="1"/>
</dbReference>
<dbReference type="RefSeq" id="WP_008783060.1">
    <property type="nucleotide sequence ID" value="NZ_AP022868.1"/>
</dbReference>
<accession>E5XXT7</accession>
<dbReference type="Gene3D" id="3.40.640.10">
    <property type="entry name" value="Type I PLP-dependent aspartate aminotransferase-like (Major domain)"/>
    <property type="match status" value="1"/>
</dbReference>
<evidence type="ECO:0000256" key="4">
    <source>
        <dbReference type="ARBA" id="ARBA00023125"/>
    </source>
</evidence>